<evidence type="ECO:0000313" key="5">
    <source>
        <dbReference type="Proteomes" id="UP000015380"/>
    </source>
</evidence>
<dbReference type="GO" id="GO:0005975">
    <property type="term" value="P:carbohydrate metabolic process"/>
    <property type="evidence" value="ECO:0007669"/>
    <property type="project" value="InterPro"/>
</dbReference>
<dbReference type="InterPro" id="IPR051398">
    <property type="entry name" value="Polysacch_Deacetylase"/>
</dbReference>
<accession>S5TG28</accession>
<keyword evidence="2" id="KW-0732">Signal</keyword>
<evidence type="ECO:0000313" key="4">
    <source>
        <dbReference type="EMBL" id="AGS39777.1"/>
    </source>
</evidence>
<comment type="subcellular location">
    <subcellularLocation>
        <location evidence="1">Secreted</location>
    </subcellularLocation>
</comment>
<protein>
    <submittedName>
        <fullName evidence="4">Polysaccharide deacetylase</fullName>
    </submittedName>
</protein>
<dbReference type="SUPFAM" id="SSF88713">
    <property type="entry name" value="Glycoside hydrolase/deacetylase"/>
    <property type="match status" value="1"/>
</dbReference>
<dbReference type="AlphaFoldDB" id="S5TG28"/>
<proteinExistence type="predicted"/>
<dbReference type="GO" id="GO:0016810">
    <property type="term" value="F:hydrolase activity, acting on carbon-nitrogen (but not peptide) bonds"/>
    <property type="evidence" value="ECO:0007669"/>
    <property type="project" value="InterPro"/>
</dbReference>
<feature type="domain" description="NodB homology" evidence="3">
    <location>
        <begin position="51"/>
        <end position="240"/>
    </location>
</feature>
<sequence>MKAIITFHSIDTTNSVLSFHPSDFLHLIQSLVESGMPIVTLDNLLDENCSKGVAITFDDGMASVFTEALPVLKDFSVPAHLFLTTSVVGGDNYWQTQPKNAPKFQMMDWDQIAACQSAGVSIEAHTHTHPKLSVLTAEQVQDECLLCDEIIEEKLGRKPKYFAYPYGAYDEKTQKFASSQYKATVTTFMGSLSKNDDHALLPRLDSYYLQSNWIHSKLNKLTGKAYIKSRSIIRSIRGHQ</sequence>
<dbReference type="CDD" id="cd10918">
    <property type="entry name" value="CE4_NodB_like_5s_6s"/>
    <property type="match status" value="1"/>
</dbReference>
<dbReference type="PROSITE" id="PS51677">
    <property type="entry name" value="NODB"/>
    <property type="match status" value="1"/>
</dbReference>
<dbReference type="KEGG" id="cza:CYCME_1449"/>
<reference evidence="5" key="2">
    <citation type="journal article" date="2016" name="Environ. Microbiol. Rep.">
        <title>Analysis of defence systems and a conjugative IncP-1 plasmid in the marine polyaromatic hydrocarbons-degrading bacterium Cycloclasticus sp. 78-ME.</title>
        <authorList>
            <person name="Yakimov M.M."/>
            <person name="Crisafi F."/>
            <person name="Messina E."/>
            <person name="Smedile F."/>
            <person name="Lopatina A."/>
            <person name="Denaro R."/>
            <person name="Pieper D.H."/>
            <person name="Golyshin P.N."/>
            <person name="Giuliano L."/>
        </authorList>
    </citation>
    <scope>NUCLEOTIDE SEQUENCE [LARGE SCALE GENOMIC DNA]</scope>
    <source>
        <strain evidence="5">78-ME</strain>
    </source>
</reference>
<dbReference type="InterPro" id="IPR011330">
    <property type="entry name" value="Glyco_hydro/deAcase_b/a-brl"/>
</dbReference>
<evidence type="ECO:0000256" key="2">
    <source>
        <dbReference type="ARBA" id="ARBA00022729"/>
    </source>
</evidence>
<dbReference type="Gene3D" id="3.20.20.370">
    <property type="entry name" value="Glycoside hydrolase/deacetylase"/>
    <property type="match status" value="1"/>
</dbReference>
<dbReference type="HOGENOM" id="CLU_030024_2_2_6"/>
<keyword evidence="5" id="KW-1185">Reference proteome</keyword>
<name>S5TG28_9GAMM</name>
<dbReference type="eggNOG" id="COG0726">
    <property type="taxonomic scope" value="Bacteria"/>
</dbReference>
<dbReference type="GO" id="GO:0005576">
    <property type="term" value="C:extracellular region"/>
    <property type="evidence" value="ECO:0007669"/>
    <property type="project" value="UniProtKB-SubCell"/>
</dbReference>
<dbReference type="PANTHER" id="PTHR34216">
    <property type="match status" value="1"/>
</dbReference>
<dbReference type="Proteomes" id="UP000015380">
    <property type="component" value="Chromosome"/>
</dbReference>
<reference evidence="4 5" key="1">
    <citation type="submission" date="2013-05" db="EMBL/GenBank/DDBJ databases">
        <title>Between feast and famine: a lifestyle of most important marine PAH-degrading bacterium Cycloclasticus sp. 7ME.</title>
        <authorList>
            <person name="Yakimov M.M."/>
            <person name="Messina E."/>
            <person name="Genovese M."/>
            <person name="Denaro R."/>
            <person name="Crisafi F."/>
            <person name="Russo D."/>
            <person name="Cappello S."/>
            <person name="Santisi S."/>
            <person name="Smedile F."/>
            <person name="Golyshina O.V."/>
            <person name="Tran H."/>
            <person name="Pieper D.H."/>
            <person name="Golyshin P.N."/>
            <person name="Giuliano L."/>
        </authorList>
    </citation>
    <scope>NUCLEOTIDE SEQUENCE [LARGE SCALE GENOMIC DNA]</scope>
    <source>
        <strain evidence="4 5">78-ME</strain>
    </source>
</reference>
<gene>
    <name evidence="4" type="ORF">CYCME_1449</name>
</gene>
<dbReference type="PANTHER" id="PTHR34216:SF3">
    <property type="entry name" value="POLY-BETA-1,6-N-ACETYL-D-GLUCOSAMINE N-DEACETYLASE"/>
    <property type="match status" value="1"/>
</dbReference>
<dbReference type="Pfam" id="PF01522">
    <property type="entry name" value="Polysacc_deac_1"/>
    <property type="match status" value="1"/>
</dbReference>
<dbReference type="EMBL" id="CP005996">
    <property type="protein sequence ID" value="AGS39777.1"/>
    <property type="molecule type" value="Genomic_DNA"/>
</dbReference>
<dbReference type="RefSeq" id="WP_020932615.1">
    <property type="nucleotide sequence ID" value="NC_021917.1"/>
</dbReference>
<organism evidence="4 5">
    <name type="scientific">Cycloclasticus zancles 78-ME</name>
    <dbReference type="NCBI Taxonomy" id="1198232"/>
    <lineage>
        <taxon>Bacteria</taxon>
        <taxon>Pseudomonadati</taxon>
        <taxon>Pseudomonadota</taxon>
        <taxon>Gammaproteobacteria</taxon>
        <taxon>Thiotrichales</taxon>
        <taxon>Piscirickettsiaceae</taxon>
        <taxon>Cycloclasticus</taxon>
    </lineage>
</organism>
<evidence type="ECO:0000259" key="3">
    <source>
        <dbReference type="PROSITE" id="PS51677"/>
    </source>
</evidence>
<dbReference type="InterPro" id="IPR002509">
    <property type="entry name" value="NODB_dom"/>
</dbReference>
<evidence type="ECO:0000256" key="1">
    <source>
        <dbReference type="ARBA" id="ARBA00004613"/>
    </source>
</evidence>
<dbReference type="PATRIC" id="fig|1198232.3.peg.1435"/>